<keyword evidence="4" id="KW-1185">Reference proteome</keyword>
<evidence type="ECO:0000256" key="1">
    <source>
        <dbReference type="ARBA" id="ARBA00022729"/>
    </source>
</evidence>
<keyword evidence="1 2" id="KW-0732">Signal</keyword>
<reference evidence="3" key="1">
    <citation type="submission" date="2021-04" db="EMBL/GenBank/DDBJ databases">
        <authorList>
            <person name="Rodrigo-Torres L."/>
            <person name="Arahal R. D."/>
            <person name="Lucena T."/>
        </authorList>
    </citation>
    <scope>NUCLEOTIDE SEQUENCE</scope>
    <source>
        <strain evidence="3">AS29M-1</strain>
    </source>
</reference>
<dbReference type="RefSeq" id="WP_258542915.1">
    <property type="nucleotide sequence ID" value="NZ_OU015584.1"/>
</dbReference>
<evidence type="ECO:0000256" key="2">
    <source>
        <dbReference type="SAM" id="SignalP"/>
    </source>
</evidence>
<name>A0A916JP71_9FLAO</name>
<feature type="chain" id="PRO_5037552296" description="T9SS C-terminal target domain-containing protein" evidence="2">
    <location>
        <begin position="20"/>
        <end position="278"/>
    </location>
</feature>
<sequence length="278" mass="29791">MKRILLPILAVAAVVQINAQITYHDYAPDEEIHATYAGESISIDFDNDQNPELLIYGTKHDTTFSGFPVTLTGFAMTTYGNTEVLGRTTTVGTETVLEADSLLPGFTIDGSSTYVNSSTPSVFPGVGLNADASGFASVGQFAGAGEKYFGVKFDISGSTHYAWVKVEVSATHDTCVIDSYGYETSASTAIDAGDMGSGTVSVEESSFAADVVVQENSFRLEGMAQGEVTVFNVLGEIQLTRRITSDVIYLDNSSLSSGVYFIRCRKGMEVITFKVYKP</sequence>
<protein>
    <recommendedName>
        <fullName evidence="5">T9SS C-terminal target domain-containing protein</fullName>
    </recommendedName>
</protein>
<accession>A0A916JP71</accession>
<dbReference type="Proteomes" id="UP000683507">
    <property type="component" value="Chromosome"/>
</dbReference>
<dbReference type="KEGG" id="ptan:CRYO30217_02707"/>
<dbReference type="AlphaFoldDB" id="A0A916JP71"/>
<evidence type="ECO:0008006" key="5">
    <source>
        <dbReference type="Google" id="ProtNLM"/>
    </source>
</evidence>
<proteinExistence type="predicted"/>
<dbReference type="InterPro" id="IPR026444">
    <property type="entry name" value="Secre_tail"/>
</dbReference>
<dbReference type="NCBIfam" id="TIGR04183">
    <property type="entry name" value="Por_Secre_tail"/>
    <property type="match status" value="1"/>
</dbReference>
<gene>
    <name evidence="3" type="ORF">CRYO30217_02707</name>
</gene>
<feature type="signal peptide" evidence="2">
    <location>
        <begin position="1"/>
        <end position="19"/>
    </location>
</feature>
<evidence type="ECO:0000313" key="3">
    <source>
        <dbReference type="EMBL" id="CAG5085271.1"/>
    </source>
</evidence>
<evidence type="ECO:0000313" key="4">
    <source>
        <dbReference type="Proteomes" id="UP000683507"/>
    </source>
</evidence>
<organism evidence="3 4">
    <name type="scientific">Parvicella tangerina</name>
    <dbReference type="NCBI Taxonomy" id="2829795"/>
    <lineage>
        <taxon>Bacteria</taxon>
        <taxon>Pseudomonadati</taxon>
        <taxon>Bacteroidota</taxon>
        <taxon>Flavobacteriia</taxon>
        <taxon>Flavobacteriales</taxon>
        <taxon>Parvicellaceae</taxon>
        <taxon>Parvicella</taxon>
    </lineage>
</organism>
<dbReference type="EMBL" id="OU015584">
    <property type="protein sequence ID" value="CAG5085271.1"/>
    <property type="molecule type" value="Genomic_DNA"/>
</dbReference>